<dbReference type="InterPro" id="IPR000938">
    <property type="entry name" value="CAP-Gly_domain"/>
</dbReference>
<feature type="region of interest" description="Disordered" evidence="3">
    <location>
        <begin position="1"/>
        <end position="103"/>
    </location>
</feature>
<evidence type="ECO:0000256" key="2">
    <source>
        <dbReference type="SAM" id="Coils"/>
    </source>
</evidence>
<dbReference type="GO" id="GO:0005737">
    <property type="term" value="C:cytoplasm"/>
    <property type="evidence" value="ECO:0007669"/>
    <property type="project" value="TreeGrafter"/>
</dbReference>
<feature type="region of interest" description="Disordered" evidence="3">
    <location>
        <begin position="540"/>
        <end position="570"/>
    </location>
</feature>
<sequence length="1506" mass="161553">MEASGESRIPTARRSGLPRPAPPQLRVGAPFSLQGGSGPFSLSPTAAHDLPLPPPRPRPPHKTARFSAGDLPECGAPRRGPQRPVSSGGRLGQGEGWGGPERAWALTTAPDSAFSRQLARVTHGAQLYDDHDDDDHDDDHDDPRRARTDARLACLRDARACWEGVAAPQPPCEPRLTRESVGARVVVGGVEPGTLRYLGRTAFAAGEWAGVELDLPLGKNDGSVDGVIYFTCRSPHGIFAPLSRVAPAPHDAAPSGMPGPAPASTPAPTALPRQLTDSSPEGPECPGMRGARRGEEGEEVAGSPGSPGDATCDDSSLGILTPDQMPDFTVTASASLGRSPSDEDVAALEDEVCEGAAAAAAAAASGEGAGCSGGRCEAKALPRWDSDPSVAALDEELFRSDVSAIIRELRSSAEATSSGGSSPSRPRPSPDTERFQRDEARLQQEDEDAHANQHQEAPAPAPGVVPRGRACPPLPEPREVPGGVDLARLPAVARRAAPLTTRLLLAAAAPGEVTPETEAAWTGGVVGVVGVGGAAMTTSAGSLDQGYQGDAECDPRSEGGTGTASSPTEDVRLFQGVIDVEADVSLGEDDHEAEHHGGGAPRGDRSARIIDGKLYHAPRELARPHDPNASEMDSSGFYSDLDPRDRDAEDESTRTDLEPVQEALGGGALHDSLLEDDSRGGASLHDSLLDEDTRADHSLDEDRSSASTLRPESKDPTLSDAHDAPEAPPPATTTLPSPGDALPPGTTIIPTTHSAAPTVIVAPATQPSSEQDAPTPPPPPQDAAPATDSPAGADAEEESARARVRTYEKPWLARPVAPRRREEPRRPLPPPPPMPKRNVQSKLKALLEAPREAPPEEVRRPRQPRKNRWDDVMTKIAEGQREAPRGPPREVKSRLMEGVLAPAATLSPQAERIRQERRERRERRQAAATAAAAAAAAAAARRPLHTRGDRKRSSASIRSNRTSRAPSLDSLPADPASFASYSRGSSVDRSEASHKSSSTASGGGASRASRDSRGLSSSSTPAPPPPPRSSSSSTPTTTTAADKKRIDTTTTTAPRRPRLDNIKATLTAKPARITQRKPTDPVKAPRSTISTGPGAPRSNTVGGHNGPAHTPTPLQDHVKRLEAEAAARAAEVRAAREEKEEVTRAVEALTVLLHHLSNTYDPFSTPRLKAEVRRLNTQLTDTKLSLDESSAALKKTAGEGGQHSRTAQQRAQHKHDLDLALEKHRKELSKFAEDQQTQREEVSRAHTAEVEQLDGEWRAKLDIQHEKHLCALQELNTKHMHQVRELESSRRARERELEEANYRLQEEQETLKIQSKKLEETLLNDTDHRLAAVRRMHDSLESEVESLKSVVEMKNAEIHRLRSQVVEVDRLTSDLELARERARSLQAKTEDLQAQMEKKSQQERSLVNEHRILVETFQRESNVNKRLSLENEELTWKLRQREELIMSISAPPPSTSTPSSLDMCSRTTTTATPRSATPQATPLLPQVRPLLIPTPPPHPPHPPLTP</sequence>
<dbReference type="Gene3D" id="2.30.30.190">
    <property type="entry name" value="CAP Gly-rich-like domain"/>
    <property type="match status" value="1"/>
</dbReference>
<feature type="region of interest" description="Disordered" evidence="3">
    <location>
        <begin position="248"/>
        <end position="345"/>
    </location>
</feature>
<protein>
    <recommendedName>
        <fullName evidence="4">CAP-Gly domain-containing protein</fullName>
    </recommendedName>
</protein>
<feature type="compositionally biased region" description="Basic and acidic residues" evidence="3">
    <location>
        <begin position="592"/>
        <end position="607"/>
    </location>
</feature>
<dbReference type="PROSITE" id="PS50245">
    <property type="entry name" value="CAP_GLY_2"/>
    <property type="match status" value="1"/>
</dbReference>
<feature type="compositionally biased region" description="Low complexity" evidence="3">
    <location>
        <begin position="412"/>
        <end position="424"/>
    </location>
</feature>
<dbReference type="PANTHER" id="PTHR24200">
    <property type="entry name" value="TOUCAN, ISOFORM A"/>
    <property type="match status" value="1"/>
</dbReference>
<feature type="domain" description="CAP-Gly" evidence="4">
    <location>
        <begin position="199"/>
        <end position="241"/>
    </location>
</feature>
<feature type="compositionally biased region" description="Basic and acidic residues" evidence="3">
    <location>
        <begin position="641"/>
        <end position="657"/>
    </location>
</feature>
<keyword evidence="6" id="KW-1185">Reference proteome</keyword>
<reference evidence="5 6" key="1">
    <citation type="submission" date="2023-03" db="EMBL/GenBank/DDBJ databases">
        <title>High-quality genome of Scylla paramamosain provides insights in environmental adaptation.</title>
        <authorList>
            <person name="Zhang L."/>
        </authorList>
    </citation>
    <scope>NUCLEOTIDE SEQUENCE [LARGE SCALE GENOMIC DNA]</scope>
    <source>
        <strain evidence="5">LZ_2023a</strain>
        <tissue evidence="5">Muscle</tissue>
    </source>
</reference>
<dbReference type="SMART" id="SM01052">
    <property type="entry name" value="CAP_GLY"/>
    <property type="match status" value="1"/>
</dbReference>
<keyword evidence="1 2" id="KW-0175">Coiled coil</keyword>
<evidence type="ECO:0000259" key="4">
    <source>
        <dbReference type="PROSITE" id="PS50245"/>
    </source>
</evidence>
<feature type="compositionally biased region" description="Gly residues" evidence="3">
    <location>
        <begin position="89"/>
        <end position="99"/>
    </location>
</feature>
<comment type="caution">
    <text evidence="5">The sequence shown here is derived from an EMBL/GenBank/DDBJ whole genome shotgun (WGS) entry which is preliminary data.</text>
</comment>
<feature type="region of interest" description="Disordered" evidence="3">
    <location>
        <begin position="362"/>
        <end position="384"/>
    </location>
</feature>
<dbReference type="PROSITE" id="PS00845">
    <property type="entry name" value="CAP_GLY_1"/>
    <property type="match status" value="1"/>
</dbReference>
<proteinExistence type="predicted"/>
<feature type="coiled-coil region" evidence="2">
    <location>
        <begin position="1118"/>
        <end position="1152"/>
    </location>
</feature>
<feature type="compositionally biased region" description="Basic and acidic residues" evidence="3">
    <location>
        <begin position="711"/>
        <end position="725"/>
    </location>
</feature>
<gene>
    <name evidence="5" type="ORF">O3P69_019541</name>
</gene>
<feature type="compositionally biased region" description="Basic and acidic residues" evidence="3">
    <location>
        <begin position="867"/>
        <end position="895"/>
    </location>
</feature>
<dbReference type="Pfam" id="PF01302">
    <property type="entry name" value="CAP_GLY"/>
    <property type="match status" value="1"/>
</dbReference>
<feature type="compositionally biased region" description="Basic and acidic residues" evidence="3">
    <location>
        <begin position="687"/>
        <end position="704"/>
    </location>
</feature>
<evidence type="ECO:0000313" key="6">
    <source>
        <dbReference type="Proteomes" id="UP001487740"/>
    </source>
</evidence>
<feature type="compositionally biased region" description="Low complexity" evidence="3">
    <location>
        <begin position="1029"/>
        <end position="1040"/>
    </location>
</feature>
<feature type="coiled-coil region" evidence="2">
    <location>
        <begin position="1283"/>
        <end position="1409"/>
    </location>
</feature>
<dbReference type="SUPFAM" id="SSF74924">
    <property type="entry name" value="Cap-Gly domain"/>
    <property type="match status" value="1"/>
</dbReference>
<dbReference type="GO" id="GO:0008017">
    <property type="term" value="F:microtubule binding"/>
    <property type="evidence" value="ECO:0007669"/>
    <property type="project" value="TreeGrafter"/>
</dbReference>
<dbReference type="EMBL" id="JARAKH010000043">
    <property type="protein sequence ID" value="KAK8379640.1"/>
    <property type="molecule type" value="Genomic_DNA"/>
</dbReference>
<dbReference type="GO" id="GO:0005634">
    <property type="term" value="C:nucleus"/>
    <property type="evidence" value="ECO:0007669"/>
    <property type="project" value="TreeGrafter"/>
</dbReference>
<name>A0AAW0SW52_SCYPA</name>
<accession>A0AAW0SW52</accession>
<feature type="compositionally biased region" description="Low complexity" evidence="3">
    <location>
        <begin position="926"/>
        <end position="941"/>
    </location>
</feature>
<evidence type="ECO:0000256" key="3">
    <source>
        <dbReference type="SAM" id="MobiDB-lite"/>
    </source>
</evidence>
<evidence type="ECO:0000256" key="1">
    <source>
        <dbReference type="ARBA" id="ARBA00023054"/>
    </source>
</evidence>
<feature type="compositionally biased region" description="Polar residues" evidence="3">
    <location>
        <begin position="1087"/>
        <end position="1102"/>
    </location>
</feature>
<feature type="compositionally biased region" description="Basic and acidic residues" evidence="3">
    <location>
        <begin position="798"/>
        <end position="808"/>
    </location>
</feature>
<organism evidence="5 6">
    <name type="scientific">Scylla paramamosain</name>
    <name type="common">Mud crab</name>
    <dbReference type="NCBI Taxonomy" id="85552"/>
    <lineage>
        <taxon>Eukaryota</taxon>
        <taxon>Metazoa</taxon>
        <taxon>Ecdysozoa</taxon>
        <taxon>Arthropoda</taxon>
        <taxon>Crustacea</taxon>
        <taxon>Multicrustacea</taxon>
        <taxon>Malacostraca</taxon>
        <taxon>Eumalacostraca</taxon>
        <taxon>Eucarida</taxon>
        <taxon>Decapoda</taxon>
        <taxon>Pleocyemata</taxon>
        <taxon>Brachyura</taxon>
        <taxon>Eubrachyura</taxon>
        <taxon>Portunoidea</taxon>
        <taxon>Portunidae</taxon>
        <taxon>Portuninae</taxon>
        <taxon>Scylla</taxon>
    </lineage>
</organism>
<feature type="region of interest" description="Disordered" evidence="3">
    <location>
        <begin position="588"/>
        <end position="607"/>
    </location>
</feature>
<feature type="compositionally biased region" description="Basic and acidic residues" evidence="3">
    <location>
        <begin position="911"/>
        <end position="925"/>
    </location>
</feature>
<dbReference type="PANTHER" id="PTHR24200:SF11">
    <property type="entry name" value="TOUCAN, ISOFORM A"/>
    <property type="match status" value="1"/>
</dbReference>
<feature type="compositionally biased region" description="Basic and acidic residues" evidence="3">
    <location>
        <begin position="614"/>
        <end position="628"/>
    </location>
</feature>
<feature type="region of interest" description="Disordered" evidence="3">
    <location>
        <begin position="410"/>
        <end position="483"/>
    </location>
</feature>
<dbReference type="InterPro" id="IPR051293">
    <property type="entry name" value="MTUS1/CCDC69"/>
</dbReference>
<dbReference type="InterPro" id="IPR036859">
    <property type="entry name" value="CAP-Gly_dom_sf"/>
</dbReference>
<dbReference type="Proteomes" id="UP001487740">
    <property type="component" value="Unassembled WGS sequence"/>
</dbReference>
<feature type="compositionally biased region" description="Polar residues" evidence="3">
    <location>
        <begin position="954"/>
        <end position="965"/>
    </location>
</feature>
<feature type="compositionally biased region" description="Basic and acidic residues" evidence="3">
    <location>
        <begin position="849"/>
        <end position="860"/>
    </location>
</feature>
<feature type="compositionally biased region" description="Basic and acidic residues" evidence="3">
    <location>
        <begin position="428"/>
        <end position="453"/>
    </location>
</feature>
<feature type="compositionally biased region" description="Low complexity" evidence="3">
    <location>
        <begin position="1456"/>
        <end position="1482"/>
    </location>
</feature>
<feature type="region of interest" description="Disordered" evidence="3">
    <location>
        <begin position="1448"/>
        <end position="1506"/>
    </location>
</feature>
<evidence type="ECO:0000313" key="5">
    <source>
        <dbReference type="EMBL" id="KAK8379640.1"/>
    </source>
</evidence>
<feature type="region of interest" description="Disordered" evidence="3">
    <location>
        <begin position="614"/>
        <end position="1114"/>
    </location>
</feature>
<feature type="compositionally biased region" description="Pro residues" evidence="3">
    <location>
        <begin position="1492"/>
        <end position="1506"/>
    </location>
</feature>